<feature type="transmembrane region" description="Helical" evidence="7">
    <location>
        <begin position="220"/>
        <end position="238"/>
    </location>
</feature>
<dbReference type="SUPFAM" id="SSF103481">
    <property type="entry name" value="Multidrug resistance efflux transporter EmrE"/>
    <property type="match status" value="1"/>
</dbReference>
<evidence type="ECO:0000256" key="5">
    <source>
        <dbReference type="ARBA" id="ARBA00022989"/>
    </source>
</evidence>
<keyword evidence="3" id="KW-0813">Transport</keyword>
<protein>
    <recommendedName>
        <fullName evidence="10">Protein CLT2, chloroplastic</fullName>
    </recommendedName>
</protein>
<evidence type="ECO:0000313" key="9">
    <source>
        <dbReference type="Proteomes" id="UP000197138"/>
    </source>
</evidence>
<keyword evidence="5 7" id="KW-1133">Transmembrane helix</keyword>
<dbReference type="PANTHER" id="PTHR31326">
    <property type="entry name" value="PROTEIN CLT2, CHLOROPLASTIC"/>
    <property type="match status" value="1"/>
</dbReference>
<feature type="transmembrane region" description="Helical" evidence="7">
    <location>
        <begin position="167"/>
        <end position="186"/>
    </location>
</feature>
<dbReference type="InterPro" id="IPR037185">
    <property type="entry name" value="EmrE-like"/>
</dbReference>
<dbReference type="InterPro" id="IPR013936">
    <property type="entry name" value="CRT-like"/>
</dbReference>
<reference evidence="9" key="1">
    <citation type="journal article" date="2017" name="Plant J.">
        <title>The pomegranate (Punica granatum L.) genome and the genomics of punicalagin biosynthesis.</title>
        <authorList>
            <person name="Qin G."/>
            <person name="Xu C."/>
            <person name="Ming R."/>
            <person name="Tang H."/>
            <person name="Guyot R."/>
            <person name="Kramer E.M."/>
            <person name="Hu Y."/>
            <person name="Yi X."/>
            <person name="Qi Y."/>
            <person name="Xu X."/>
            <person name="Gao Z."/>
            <person name="Pan H."/>
            <person name="Jian J."/>
            <person name="Tian Y."/>
            <person name="Yue Z."/>
            <person name="Xu Y."/>
        </authorList>
    </citation>
    <scope>NUCLEOTIDE SEQUENCE [LARGE SCALE GENOMIC DNA]</scope>
    <source>
        <strain evidence="9">cv. Dabenzi</strain>
    </source>
</reference>
<dbReference type="PANTHER" id="PTHR31326:SF1">
    <property type="entry name" value="PROTEIN CLT2, CHLOROPLASTIC"/>
    <property type="match status" value="1"/>
</dbReference>
<accession>A0A218WFA1</accession>
<feature type="transmembrane region" description="Helical" evidence="7">
    <location>
        <begin position="97"/>
        <end position="116"/>
    </location>
</feature>
<evidence type="ECO:0000313" key="8">
    <source>
        <dbReference type="EMBL" id="OWM71346.1"/>
    </source>
</evidence>
<proteinExistence type="inferred from homology"/>
<feature type="transmembrane region" description="Helical" evidence="7">
    <location>
        <begin position="347"/>
        <end position="371"/>
    </location>
</feature>
<evidence type="ECO:0000256" key="3">
    <source>
        <dbReference type="ARBA" id="ARBA00022448"/>
    </source>
</evidence>
<dbReference type="EMBL" id="MTKT01004486">
    <property type="protein sequence ID" value="OWM71346.1"/>
    <property type="molecule type" value="Genomic_DNA"/>
</dbReference>
<comment type="caution">
    <text evidence="8">The sequence shown here is derived from an EMBL/GenBank/DDBJ whole genome shotgun (WGS) entry which is preliminary data.</text>
</comment>
<comment type="similarity">
    <text evidence="2">Belongs to the CRT-like transporter family.</text>
</comment>
<dbReference type="Pfam" id="PF08627">
    <property type="entry name" value="CRT-like"/>
    <property type="match status" value="1"/>
</dbReference>
<evidence type="ECO:0000256" key="6">
    <source>
        <dbReference type="ARBA" id="ARBA00023136"/>
    </source>
</evidence>
<sequence>MGFSCTASFLPSPAYLHGLHLPPLTPIQLPQSRGLSSPLRLATTSSTSGDAAAAAGIGTRLSGVIGIGEEFKMRARKFRVRASGEEISPLFSAGTKLIAVSSAVTVTLAVANRVLYKLALVPMKQYPFFLAQFTTFGYVVIYFSILYIRYRIGIVSDEMLALPKSRFVAVGMLEALGVVTGMSAGAMLPGPAIPILSQTFLVWQLAFSTVLLGRKYSLNQIIGCLLVAAGVVIAVTSGSKSGQMALDVDFIWPAVMIVSSAFQAGASIIKESVFIDAASRLKKKSLDIFVVNSFGSGFQALSNRDLIRDASTGSYLILGCLGCDGAPWLPLLYIATNIIFNISALNLVKISSAVVASLAIMLSVPLSIYILSLPLPYLPEGTSLSPFFVVGSAILHWMNWWPLPWISRPSDEGSSLSGSRGDHEVAGGVAAETVAESLECSAGGFESAFAASDRSVKLLL</sequence>
<evidence type="ECO:0008006" key="10">
    <source>
        <dbReference type="Google" id="ProtNLM"/>
    </source>
</evidence>
<evidence type="ECO:0000256" key="4">
    <source>
        <dbReference type="ARBA" id="ARBA00022692"/>
    </source>
</evidence>
<dbReference type="GO" id="GO:0016020">
    <property type="term" value="C:membrane"/>
    <property type="evidence" value="ECO:0007669"/>
    <property type="project" value="UniProtKB-SubCell"/>
</dbReference>
<feature type="transmembrane region" description="Helical" evidence="7">
    <location>
        <begin position="250"/>
        <end position="273"/>
    </location>
</feature>
<keyword evidence="6 7" id="KW-0472">Membrane</keyword>
<evidence type="ECO:0000256" key="7">
    <source>
        <dbReference type="SAM" id="Phobius"/>
    </source>
</evidence>
<gene>
    <name evidence="8" type="ORF">CDL15_Pgr011475</name>
</gene>
<dbReference type="Proteomes" id="UP000197138">
    <property type="component" value="Unassembled WGS sequence"/>
</dbReference>
<organism evidence="8 9">
    <name type="scientific">Punica granatum</name>
    <name type="common">Pomegranate</name>
    <dbReference type="NCBI Taxonomy" id="22663"/>
    <lineage>
        <taxon>Eukaryota</taxon>
        <taxon>Viridiplantae</taxon>
        <taxon>Streptophyta</taxon>
        <taxon>Embryophyta</taxon>
        <taxon>Tracheophyta</taxon>
        <taxon>Spermatophyta</taxon>
        <taxon>Magnoliopsida</taxon>
        <taxon>eudicotyledons</taxon>
        <taxon>Gunneridae</taxon>
        <taxon>Pentapetalae</taxon>
        <taxon>rosids</taxon>
        <taxon>malvids</taxon>
        <taxon>Myrtales</taxon>
        <taxon>Lythraceae</taxon>
        <taxon>Punica</taxon>
    </lineage>
</organism>
<evidence type="ECO:0000256" key="1">
    <source>
        <dbReference type="ARBA" id="ARBA00004141"/>
    </source>
</evidence>
<dbReference type="AlphaFoldDB" id="A0A218WFA1"/>
<comment type="subcellular location">
    <subcellularLocation>
        <location evidence="1">Membrane</location>
        <topology evidence="1">Multi-pass membrane protein</topology>
    </subcellularLocation>
</comment>
<name>A0A218WFA1_PUNGR</name>
<feature type="transmembrane region" description="Helical" evidence="7">
    <location>
        <begin position="128"/>
        <end position="147"/>
    </location>
</feature>
<keyword evidence="4 7" id="KW-0812">Transmembrane</keyword>
<evidence type="ECO:0000256" key="2">
    <source>
        <dbReference type="ARBA" id="ARBA00006690"/>
    </source>
</evidence>